<dbReference type="Gene3D" id="1.10.533.10">
    <property type="entry name" value="Death Domain, Fas"/>
    <property type="match status" value="1"/>
</dbReference>
<dbReference type="SUPFAM" id="SSF47986">
    <property type="entry name" value="DEATH domain"/>
    <property type="match status" value="1"/>
</dbReference>
<protein>
    <recommendedName>
        <fullName evidence="2">Pyrin domain-containing protein</fullName>
    </recommendedName>
</protein>
<feature type="region of interest" description="Disordered" evidence="1">
    <location>
        <begin position="1"/>
        <end position="113"/>
    </location>
</feature>
<organism evidence="3 4">
    <name type="scientific">Conger conger</name>
    <name type="common">Conger eel</name>
    <name type="synonym">Muraena conger</name>
    <dbReference type="NCBI Taxonomy" id="82655"/>
    <lineage>
        <taxon>Eukaryota</taxon>
        <taxon>Metazoa</taxon>
        <taxon>Chordata</taxon>
        <taxon>Craniata</taxon>
        <taxon>Vertebrata</taxon>
        <taxon>Euteleostomi</taxon>
        <taxon>Actinopterygii</taxon>
        <taxon>Neopterygii</taxon>
        <taxon>Teleostei</taxon>
        <taxon>Anguilliformes</taxon>
        <taxon>Congridae</taxon>
        <taxon>Conger</taxon>
    </lineage>
</organism>
<sequence length="248" mass="28349">MDSEMEGFELESPPSPPTSYLSMESEEDQPVGADKEHDFAPLIVDLERAASPETKRSKSECCSVQPREGAFFPGNGVNLERAASPETKQSESVQPREGAFFPGQGPEATHQSFSSSENMMLELERMIPEKKKNLCPMGIPFIFKSILKTLQELKKSELSQFKKLMRRTYPQYFENQMEDFDVLDVVDMIMERCGKVIAIKVTVHILKCMKMNDLATSLAVETRRIMLQHELKERLKMKNRSYGFHRLS</sequence>
<feature type="domain" description="Pyrin" evidence="2">
    <location>
        <begin position="137"/>
        <end position="224"/>
    </location>
</feature>
<evidence type="ECO:0000313" key="3">
    <source>
        <dbReference type="EMBL" id="KAJ8256755.1"/>
    </source>
</evidence>
<dbReference type="Proteomes" id="UP001152803">
    <property type="component" value="Unassembled WGS sequence"/>
</dbReference>
<evidence type="ECO:0000313" key="4">
    <source>
        <dbReference type="Proteomes" id="UP001152803"/>
    </source>
</evidence>
<evidence type="ECO:0000256" key="1">
    <source>
        <dbReference type="SAM" id="MobiDB-lite"/>
    </source>
</evidence>
<dbReference type="PROSITE" id="PS50824">
    <property type="entry name" value="DAPIN"/>
    <property type="match status" value="1"/>
</dbReference>
<comment type="caution">
    <text evidence="3">The sequence shown here is derived from an EMBL/GenBank/DDBJ whole genome shotgun (WGS) entry which is preliminary data.</text>
</comment>
<dbReference type="InterPro" id="IPR004020">
    <property type="entry name" value="DAPIN"/>
</dbReference>
<feature type="compositionally biased region" description="Basic and acidic residues" evidence="1">
    <location>
        <begin position="33"/>
        <end position="59"/>
    </location>
</feature>
<name>A0A9Q1D392_CONCO</name>
<keyword evidence="4" id="KW-1185">Reference proteome</keyword>
<gene>
    <name evidence="3" type="ORF">COCON_G00189070</name>
</gene>
<accession>A0A9Q1D392</accession>
<reference evidence="3" key="1">
    <citation type="journal article" date="2023" name="Science">
        <title>Genome structures resolve the early diversification of teleost fishes.</title>
        <authorList>
            <person name="Parey E."/>
            <person name="Louis A."/>
            <person name="Montfort J."/>
            <person name="Bouchez O."/>
            <person name="Roques C."/>
            <person name="Iampietro C."/>
            <person name="Lluch J."/>
            <person name="Castinel A."/>
            <person name="Donnadieu C."/>
            <person name="Desvignes T."/>
            <person name="Floi Bucao C."/>
            <person name="Jouanno E."/>
            <person name="Wen M."/>
            <person name="Mejri S."/>
            <person name="Dirks R."/>
            <person name="Jansen H."/>
            <person name="Henkel C."/>
            <person name="Chen W.J."/>
            <person name="Zahm M."/>
            <person name="Cabau C."/>
            <person name="Klopp C."/>
            <person name="Thompson A.W."/>
            <person name="Robinson-Rechavi M."/>
            <person name="Braasch I."/>
            <person name="Lecointre G."/>
            <person name="Bobe J."/>
            <person name="Postlethwait J.H."/>
            <person name="Berthelot C."/>
            <person name="Roest Crollius H."/>
            <person name="Guiguen Y."/>
        </authorList>
    </citation>
    <scope>NUCLEOTIDE SEQUENCE</scope>
    <source>
        <strain evidence="3">Concon-B</strain>
    </source>
</reference>
<dbReference type="EMBL" id="JAFJMO010000014">
    <property type="protein sequence ID" value="KAJ8256755.1"/>
    <property type="molecule type" value="Genomic_DNA"/>
</dbReference>
<dbReference type="OrthoDB" id="120976at2759"/>
<dbReference type="Pfam" id="PF02758">
    <property type="entry name" value="PYRIN"/>
    <property type="match status" value="1"/>
</dbReference>
<dbReference type="SMART" id="SM01289">
    <property type="entry name" value="PYRIN"/>
    <property type="match status" value="1"/>
</dbReference>
<proteinExistence type="predicted"/>
<dbReference type="AlphaFoldDB" id="A0A9Q1D392"/>
<evidence type="ECO:0000259" key="2">
    <source>
        <dbReference type="PROSITE" id="PS50824"/>
    </source>
</evidence>
<dbReference type="InterPro" id="IPR011029">
    <property type="entry name" value="DEATH-like_dom_sf"/>
</dbReference>